<evidence type="ECO:0000256" key="6">
    <source>
        <dbReference type="SAM" id="MobiDB-lite"/>
    </source>
</evidence>
<dbReference type="GeneID" id="77009513"/>
<evidence type="ECO:0000313" key="10">
    <source>
        <dbReference type="EMBL" id="KFN06547.1"/>
    </source>
</evidence>
<evidence type="ECO:0000256" key="2">
    <source>
        <dbReference type="ARBA" id="ARBA00022512"/>
    </source>
</evidence>
<dbReference type="PANTHER" id="PTHR37824:SF1">
    <property type="entry name" value="IRON-REGULATED SURFACE DETERMINANT PROTEIN C"/>
    <property type="match status" value="1"/>
</dbReference>
<keyword evidence="4 7" id="KW-0732">Signal</keyword>
<dbReference type="PATRIC" id="fig|44252.3.peg.4095"/>
<evidence type="ECO:0000256" key="5">
    <source>
        <dbReference type="ARBA" id="ARBA00023088"/>
    </source>
</evidence>
<dbReference type="RefSeq" id="WP_036626088.1">
    <property type="nucleotide sequence ID" value="NZ_JAKOBR010000028.1"/>
</dbReference>
<organism evidence="10 11">
    <name type="scientific">Paenibacillus macerans</name>
    <name type="common">Bacillus macerans</name>
    <dbReference type="NCBI Taxonomy" id="44252"/>
    <lineage>
        <taxon>Bacteria</taxon>
        <taxon>Bacillati</taxon>
        <taxon>Bacillota</taxon>
        <taxon>Bacilli</taxon>
        <taxon>Bacillales</taxon>
        <taxon>Paenibacillaceae</taxon>
        <taxon>Paenibacillus</taxon>
    </lineage>
</organism>
<feature type="domain" description="NEAT" evidence="8">
    <location>
        <begin position="503"/>
        <end position="633"/>
    </location>
</feature>
<keyword evidence="11" id="KW-1185">Reference proteome</keyword>
<dbReference type="InterPro" id="IPR006635">
    <property type="entry name" value="NEAT_dom"/>
</dbReference>
<dbReference type="InterPro" id="IPR037250">
    <property type="entry name" value="NEAT_dom_sf"/>
</dbReference>
<dbReference type="PROSITE" id="PS50978">
    <property type="entry name" value="NEAT"/>
    <property type="match status" value="4"/>
</dbReference>
<feature type="region of interest" description="Disordered" evidence="6">
    <location>
        <begin position="154"/>
        <end position="201"/>
    </location>
</feature>
<evidence type="ECO:0000256" key="3">
    <source>
        <dbReference type="ARBA" id="ARBA00022525"/>
    </source>
</evidence>
<evidence type="ECO:0000259" key="9">
    <source>
        <dbReference type="PROSITE" id="PS51272"/>
    </source>
</evidence>
<feature type="domain" description="NEAT" evidence="8">
    <location>
        <begin position="201"/>
        <end position="322"/>
    </location>
</feature>
<dbReference type="SUPFAM" id="SSF158911">
    <property type="entry name" value="NEAT domain-like"/>
    <property type="match status" value="4"/>
</dbReference>
<feature type="region of interest" description="Disordered" evidence="6">
    <location>
        <begin position="319"/>
        <end position="358"/>
    </location>
</feature>
<dbReference type="InterPro" id="IPR050436">
    <property type="entry name" value="IsdA"/>
</dbReference>
<feature type="domain" description="NEAT" evidence="8">
    <location>
        <begin position="34"/>
        <end position="155"/>
    </location>
</feature>
<keyword evidence="5" id="KW-0572">Peptidoglycan-anchor</keyword>
<feature type="domain" description="SLH" evidence="9">
    <location>
        <begin position="776"/>
        <end position="832"/>
    </location>
</feature>
<evidence type="ECO:0000256" key="7">
    <source>
        <dbReference type="SAM" id="SignalP"/>
    </source>
</evidence>
<dbReference type="STRING" id="44252.DJ90_4121"/>
<evidence type="ECO:0000259" key="8">
    <source>
        <dbReference type="PROSITE" id="PS50978"/>
    </source>
</evidence>
<dbReference type="AlphaFoldDB" id="A0A090Z7E0"/>
<dbReference type="HOGENOM" id="CLU_340924_0_0_9"/>
<feature type="domain" description="NEAT" evidence="8">
    <location>
        <begin position="362"/>
        <end position="479"/>
    </location>
</feature>
<evidence type="ECO:0000313" key="11">
    <source>
        <dbReference type="Proteomes" id="UP000029278"/>
    </source>
</evidence>
<dbReference type="Gene3D" id="2.60.40.1850">
    <property type="match status" value="4"/>
</dbReference>
<dbReference type="PROSITE" id="PS51272">
    <property type="entry name" value="SLH"/>
    <property type="match status" value="3"/>
</dbReference>
<accession>A0A090Z7E0</accession>
<dbReference type="Pfam" id="PF00395">
    <property type="entry name" value="SLH"/>
    <property type="match status" value="3"/>
</dbReference>
<proteinExistence type="predicted"/>
<dbReference type="EMBL" id="JMQA01000037">
    <property type="protein sequence ID" value="KFN06547.1"/>
    <property type="molecule type" value="Genomic_DNA"/>
</dbReference>
<feature type="compositionally biased region" description="Pro residues" evidence="6">
    <location>
        <begin position="339"/>
        <end position="356"/>
    </location>
</feature>
<feature type="region of interest" description="Disordered" evidence="6">
    <location>
        <begin position="628"/>
        <end position="657"/>
    </location>
</feature>
<feature type="domain" description="SLH" evidence="9">
    <location>
        <begin position="714"/>
        <end position="774"/>
    </location>
</feature>
<dbReference type="PANTHER" id="PTHR37824">
    <property type="entry name" value="IRON-REGULATED SURFACE DETERMINANT PROTEIN C"/>
    <property type="match status" value="1"/>
</dbReference>
<keyword evidence="3" id="KW-0964">Secreted</keyword>
<gene>
    <name evidence="10" type="primary">isdC</name>
    <name evidence="10" type="ORF">DJ90_4121</name>
</gene>
<protein>
    <submittedName>
        <fullName evidence="10">Heme uptake protein IsdC</fullName>
    </submittedName>
</protein>
<dbReference type="Proteomes" id="UP000029278">
    <property type="component" value="Unassembled WGS sequence"/>
</dbReference>
<name>A0A090Z7E0_PAEMA</name>
<feature type="signal peptide" evidence="7">
    <location>
        <begin position="1"/>
        <end position="30"/>
    </location>
</feature>
<dbReference type="OrthoDB" id="504962at2"/>
<dbReference type="CDD" id="cd06920">
    <property type="entry name" value="NEAT"/>
    <property type="match status" value="4"/>
</dbReference>
<dbReference type="Pfam" id="PF05031">
    <property type="entry name" value="NEAT"/>
    <property type="match status" value="4"/>
</dbReference>
<dbReference type="InterPro" id="IPR001119">
    <property type="entry name" value="SLH_dom"/>
</dbReference>
<sequence length="832" mass="90304">MNKLFSKSAAAVFAIAVLLLSLFPQAPARAASDLADGVYSIDYSILKDGTTQASVMETYVEKPGTLTVENGVQYMSFTLKQSKEITSFQVEQDGALQETVTLSTYEEGNTRDIQFKVDDLSATLNGYVTIEWPEFNYFNSYDVDLAFDTDSITLISGGDPDDTPSTGNPDDGPTDGTPDNPGDDDPSTGTPPDDSAPDDALADGKYSIGYTILKDGTAETSVMDGYTVKPGTLTVKDGVQYVSFTLKQSKEITSFQVEQNGALQETVTLSTYEEGNTRDIQFKVDDLSAALNGYVTIAWPEFNYFNSYDVDLKFDTDNITPIDNGGNPGGNPSTGNPPVVNPPVVNPPVVNPPEGPIDPDNLANGKYTIMFKFLKYGTSSPSVMDGYVQHPAILEVSGSNYYIYMTFKQSEEITGFKVGDEEVNTVGTDETANTRVVKFRVDNLKEIADAWVKIEWPEYNYFNSYDVQIQFYPDSIGELDAADDFTLLNGTMVTPVAKQDFVLKDGKYSIGYTILKKGTLETAEIDEYVVHPGMLAVQDGKQMVSFEMKQSKEIVSFKTKQNGTLTETKTLSEDKVNNTRVVGFEAANLSSALDAWVKIKRPEGYFSEYDVQVKFDVDSIAPLSAAGNAIKPDNTEHTEEATAAAPVASPQSRNFTDTEGHWAKENIARAAGLGIVTGYADGSFRPDISASRSELAVMLSRALQLDSREPSLPFADKNSLPGWSQEGIGRAVSAGIISGYEDGTFRPQARVTRTETTVMIVRALNGAEGNAGKPGFKDVSEIPEWALPQVSAAARLGLVQGGPQQLFAPNAQITRAEAVTLILNMLDTQNQS</sequence>
<reference evidence="10 11" key="1">
    <citation type="submission" date="2014-04" db="EMBL/GenBank/DDBJ databases">
        <authorList>
            <person name="Bishop-Lilly K.A."/>
            <person name="Broomall S.M."/>
            <person name="Chain P.S."/>
            <person name="Chertkov O."/>
            <person name="Coyne S.R."/>
            <person name="Daligault H.E."/>
            <person name="Davenport K.W."/>
            <person name="Erkkila T."/>
            <person name="Frey K.G."/>
            <person name="Gibbons H.S."/>
            <person name="Gu W."/>
            <person name="Jaissle J."/>
            <person name="Johnson S.L."/>
            <person name="Koroleva G.I."/>
            <person name="Ladner J.T."/>
            <person name="Lo C.-C."/>
            <person name="Minogue T.D."/>
            <person name="Munk C."/>
            <person name="Palacios G.F."/>
            <person name="Redden C.L."/>
            <person name="Rosenzweig C.N."/>
            <person name="Scholz M.B."/>
            <person name="Teshima H."/>
            <person name="Xu Y."/>
        </authorList>
    </citation>
    <scope>NUCLEOTIDE SEQUENCE [LARGE SCALE GENOMIC DNA]</scope>
    <source>
        <strain evidence="10 11">8244</strain>
    </source>
</reference>
<keyword evidence="2" id="KW-0134">Cell wall</keyword>
<comment type="subcellular location">
    <subcellularLocation>
        <location evidence="1">Secreted</location>
        <location evidence="1">Cell wall</location>
        <topology evidence="1">Peptidoglycan-anchor</topology>
    </subcellularLocation>
</comment>
<dbReference type="SMART" id="SM00725">
    <property type="entry name" value="NEAT"/>
    <property type="match status" value="4"/>
</dbReference>
<comment type="caution">
    <text evidence="10">The sequence shown here is derived from an EMBL/GenBank/DDBJ whole genome shotgun (WGS) entry which is preliminary data.</text>
</comment>
<evidence type="ECO:0000256" key="1">
    <source>
        <dbReference type="ARBA" id="ARBA00004168"/>
    </source>
</evidence>
<evidence type="ECO:0000256" key="4">
    <source>
        <dbReference type="ARBA" id="ARBA00022729"/>
    </source>
</evidence>
<feature type="chain" id="PRO_5001867738" evidence="7">
    <location>
        <begin position="31"/>
        <end position="832"/>
    </location>
</feature>
<feature type="domain" description="SLH" evidence="9">
    <location>
        <begin position="650"/>
        <end position="713"/>
    </location>
</feature>
<feature type="compositionally biased region" description="Low complexity" evidence="6">
    <location>
        <begin position="163"/>
        <end position="180"/>
    </location>
</feature>